<accession>A0A2I4E5A3</accession>
<dbReference type="RefSeq" id="XP_018814579.1">
    <property type="nucleotide sequence ID" value="XM_018959034.1"/>
</dbReference>
<dbReference type="Proteomes" id="UP000235220">
    <property type="component" value="Chromosome 1"/>
</dbReference>
<evidence type="ECO:0000256" key="5">
    <source>
        <dbReference type="HAMAP-Rule" id="MF_03135"/>
    </source>
</evidence>
<dbReference type="SUPFAM" id="SSF46934">
    <property type="entry name" value="UBA-like"/>
    <property type="match status" value="2"/>
</dbReference>
<dbReference type="OrthoDB" id="277235at2759"/>
<proteinExistence type="inferred from homology"/>
<dbReference type="GO" id="GO:0003746">
    <property type="term" value="F:translation elongation factor activity"/>
    <property type="evidence" value="ECO:0007669"/>
    <property type="project" value="UniProtKB-UniRule"/>
</dbReference>
<keyword evidence="2 5" id="KW-0251">Elongation factor</keyword>
<dbReference type="KEGG" id="jre:108986420"/>
<evidence type="ECO:0000256" key="2">
    <source>
        <dbReference type="ARBA" id="ARBA00022768"/>
    </source>
</evidence>
<dbReference type="PANTHER" id="PTHR11741:SF10">
    <property type="entry name" value="POLYPROTEIN OF EF-TS, CHLOROPLASTIC"/>
    <property type="match status" value="1"/>
</dbReference>
<dbReference type="GO" id="GO:0005739">
    <property type="term" value="C:mitochondrion"/>
    <property type="evidence" value="ECO:0007669"/>
    <property type="project" value="UniProtKB-SubCell"/>
</dbReference>
<dbReference type="STRING" id="51240.A0A2I4E5A3"/>
<evidence type="ECO:0000256" key="1">
    <source>
        <dbReference type="ARBA" id="ARBA00005532"/>
    </source>
</evidence>
<dbReference type="Gene3D" id="1.10.8.10">
    <property type="entry name" value="DNA helicase RuvA subunit, C-terminal domain"/>
    <property type="match status" value="2"/>
</dbReference>
<keyword evidence="5" id="KW-0496">Mitochondrion</keyword>
<evidence type="ECO:0000256" key="4">
    <source>
        <dbReference type="ARBA" id="ARBA00025453"/>
    </source>
</evidence>
<keyword evidence="3 5" id="KW-0648">Protein biosynthesis</keyword>
<name>A0A2I4E5A3_JUGRE</name>
<evidence type="ECO:0000256" key="3">
    <source>
        <dbReference type="ARBA" id="ARBA00022917"/>
    </source>
</evidence>
<protein>
    <recommendedName>
        <fullName evidence="5">Elongation factor Ts, mitochondrial</fullName>
        <shortName evidence="5">EF-Ts</shortName>
        <shortName evidence="5">EF-TsMt</shortName>
    </recommendedName>
</protein>
<dbReference type="AlphaFoldDB" id="A0A2I4E5A3"/>
<dbReference type="Gramene" id="Jr01_28100_p1">
    <property type="protein sequence ID" value="cds.Jr01_28100_p1"/>
    <property type="gene ID" value="Jr01_28100"/>
</dbReference>
<keyword evidence="6" id="KW-1185">Reference proteome</keyword>
<organism evidence="6 7">
    <name type="scientific">Juglans regia</name>
    <name type="common">English walnut</name>
    <dbReference type="NCBI Taxonomy" id="51240"/>
    <lineage>
        <taxon>Eukaryota</taxon>
        <taxon>Viridiplantae</taxon>
        <taxon>Streptophyta</taxon>
        <taxon>Embryophyta</taxon>
        <taxon>Tracheophyta</taxon>
        <taxon>Spermatophyta</taxon>
        <taxon>Magnoliopsida</taxon>
        <taxon>eudicotyledons</taxon>
        <taxon>Gunneridae</taxon>
        <taxon>Pentapetalae</taxon>
        <taxon>rosids</taxon>
        <taxon>fabids</taxon>
        <taxon>Fagales</taxon>
        <taxon>Juglandaceae</taxon>
        <taxon>Juglans</taxon>
    </lineage>
</organism>
<dbReference type="InterPro" id="IPR009060">
    <property type="entry name" value="UBA-like_sf"/>
</dbReference>
<comment type="function">
    <text evidence="4 5">Associates with the EF-Tu.GDP complex and induces the exchange of GDP to GTP. It remains bound to the aminoacyl-tRNA.EF-Tu.GTP complex up to the GTP hydrolysis stage on the ribosome.</text>
</comment>
<reference evidence="7" key="1">
    <citation type="submission" date="2025-08" db="UniProtKB">
        <authorList>
            <consortium name="RefSeq"/>
        </authorList>
    </citation>
    <scope>IDENTIFICATION</scope>
    <source>
        <tissue evidence="7">Leaves</tissue>
    </source>
</reference>
<evidence type="ECO:0000313" key="7">
    <source>
        <dbReference type="RefSeq" id="XP_018814579.1"/>
    </source>
</evidence>
<sequence length="125" mass="13666">MDFKKDLLKTGRDVVKAHEFLRKKGLASAEEKASRATAEGRIGSYIHFKELPDELAMQVAACPQVQHEPPTVTVSAANGTHELREETGAGMMDCKKALFETGGDLEKAQEYLRKKGLSTADTKSS</sequence>
<dbReference type="InterPro" id="IPR018101">
    <property type="entry name" value="Transl_elong_Ts_CS"/>
</dbReference>
<dbReference type="CDD" id="cd14275">
    <property type="entry name" value="UBA_EF-Ts"/>
    <property type="match status" value="1"/>
</dbReference>
<dbReference type="FunFam" id="1.10.8.10:FF:000001">
    <property type="entry name" value="Elongation factor Ts"/>
    <property type="match status" value="1"/>
</dbReference>
<gene>
    <name evidence="7" type="primary">LOC108986420</name>
    <name evidence="5" type="synonym">EFTS</name>
</gene>
<dbReference type="PANTHER" id="PTHR11741">
    <property type="entry name" value="ELONGATION FACTOR TS"/>
    <property type="match status" value="1"/>
</dbReference>
<comment type="subcellular location">
    <subcellularLocation>
        <location evidence="5">Mitochondrion</location>
    </subcellularLocation>
</comment>
<dbReference type="GeneID" id="108986420"/>
<dbReference type="InterPro" id="IPR001816">
    <property type="entry name" value="Transl_elong_EFTs/EF1B"/>
</dbReference>
<comment type="similarity">
    <text evidence="1 5">Belongs to the EF-Ts family.</text>
</comment>
<evidence type="ECO:0000313" key="6">
    <source>
        <dbReference type="Proteomes" id="UP000235220"/>
    </source>
</evidence>
<dbReference type="HAMAP" id="MF_00050">
    <property type="entry name" value="EF_Ts"/>
    <property type="match status" value="1"/>
</dbReference>
<dbReference type="PROSITE" id="PS01126">
    <property type="entry name" value="EF_TS_1"/>
    <property type="match status" value="1"/>
</dbReference>